<protein>
    <submittedName>
        <fullName evidence="3">PROTEIN PLASTID MOVEMENT IMPAIRED 1-RELATED 1</fullName>
    </submittedName>
</protein>
<evidence type="ECO:0000259" key="2">
    <source>
        <dbReference type="PROSITE" id="PS51840"/>
    </source>
</evidence>
<feature type="domain" description="C2 NT-type" evidence="2">
    <location>
        <begin position="122"/>
        <end position="274"/>
    </location>
</feature>
<evidence type="ECO:0000313" key="3">
    <source>
        <dbReference type="EMBL" id="KAJ6736563.1"/>
    </source>
</evidence>
<feature type="region of interest" description="Disordered" evidence="1">
    <location>
        <begin position="55"/>
        <end position="94"/>
    </location>
</feature>
<feature type="region of interest" description="Disordered" evidence="1">
    <location>
        <begin position="357"/>
        <end position="382"/>
    </location>
</feature>
<sequence length="552" mass="61452">MATDRRNSNTQLLEELEELSQSLYQTHTSTVRRTASLALPRNSAPFITSADEVTTAKIDEKTSSRPRSRRMSLSPWRSNPKPDEETERKTTSINKPEIKKLGDRYSSAERKGIWNWKPIRAISHMGMQKLSCLFSVEIVAVQGLPASMNGLRLSVCVRKKEAKDGAVNTMPSRVSQGAADFEETLFIKCHVYCTPGNGKQLKFEQRPFFIYVFAVDAEALDFGRTSVDLSELIQESMEKSQEGARVRQWDTSFNLSGKAKGGELVLKLGFQIMEKEGGIDIYSHAEGSKTSKLKFFSSSLGRKQSKSSFSVSSPRMTLRSEAWTPSLTKPAADIQGMDDLNLDETAPVPPTILLGVEIQEDKEENGDAESEENMEEKSQSSEVVKEIVHDQIHLTRLTELDSIAQQIKALESMMGEEKNAETDDEATESQKLDADEETVTMEFLQMLEDEKNNSLKFNQHEIPTLHLDGGDDSTDAESQVYLSELGKGLGCVVQTRDGGYLAATNPLDTIVSRKDTPKLAMQLSKALVIQSDKSINGFELFQRMASSGFEEL</sequence>
<dbReference type="Pfam" id="PF10358">
    <property type="entry name" value="NT-C2"/>
    <property type="match status" value="1"/>
</dbReference>
<comment type="caution">
    <text evidence="3">The sequence shown here is derived from an EMBL/GenBank/DDBJ whole genome shotgun (WGS) entry which is preliminary data.</text>
</comment>
<dbReference type="PANTHER" id="PTHR33414:SF2">
    <property type="entry name" value="PROTEIN PLASTID MOVEMENT IMPAIRED 1"/>
    <property type="match status" value="1"/>
</dbReference>
<gene>
    <name evidence="3" type="ORF">OIU85_018718</name>
</gene>
<reference evidence="3" key="1">
    <citation type="submission" date="2022-11" db="EMBL/GenBank/DDBJ databases">
        <authorList>
            <person name="Hyden B.L."/>
            <person name="Feng K."/>
            <person name="Yates T."/>
            <person name="Jawdy S."/>
            <person name="Smart L.B."/>
            <person name="Muchero W."/>
        </authorList>
    </citation>
    <scope>NUCLEOTIDE SEQUENCE</scope>
    <source>
        <tissue evidence="3">Shoot tip</tissue>
    </source>
</reference>
<evidence type="ECO:0000256" key="1">
    <source>
        <dbReference type="SAM" id="MobiDB-lite"/>
    </source>
</evidence>
<name>A0A9Q0UUX2_SALVM</name>
<proteinExistence type="predicted"/>
<dbReference type="AlphaFoldDB" id="A0A9Q0UUX2"/>
<accession>A0A9Q0UUX2</accession>
<dbReference type="PANTHER" id="PTHR33414">
    <property type="entry name" value="PROTEIN PLASTID MOVEMENT IMPAIRED 1-RELATED 1"/>
    <property type="match status" value="1"/>
</dbReference>
<feature type="compositionally biased region" description="Acidic residues" evidence="1">
    <location>
        <begin position="358"/>
        <end position="374"/>
    </location>
</feature>
<feature type="compositionally biased region" description="Basic and acidic residues" evidence="1">
    <location>
        <begin position="80"/>
        <end position="94"/>
    </location>
</feature>
<evidence type="ECO:0000313" key="4">
    <source>
        <dbReference type="Proteomes" id="UP001151529"/>
    </source>
</evidence>
<organism evidence="3 4">
    <name type="scientific">Salix viminalis</name>
    <name type="common">Common osier</name>
    <name type="synonym">Basket willow</name>
    <dbReference type="NCBI Taxonomy" id="40686"/>
    <lineage>
        <taxon>Eukaryota</taxon>
        <taxon>Viridiplantae</taxon>
        <taxon>Streptophyta</taxon>
        <taxon>Embryophyta</taxon>
        <taxon>Tracheophyta</taxon>
        <taxon>Spermatophyta</taxon>
        <taxon>Magnoliopsida</taxon>
        <taxon>eudicotyledons</taxon>
        <taxon>Gunneridae</taxon>
        <taxon>Pentapetalae</taxon>
        <taxon>rosids</taxon>
        <taxon>fabids</taxon>
        <taxon>Malpighiales</taxon>
        <taxon>Salicaceae</taxon>
        <taxon>Saliceae</taxon>
        <taxon>Salix</taxon>
    </lineage>
</organism>
<dbReference type="InterPro" id="IPR019448">
    <property type="entry name" value="NT-C2"/>
</dbReference>
<dbReference type="Proteomes" id="UP001151529">
    <property type="component" value="Chromosome 5"/>
</dbReference>
<dbReference type="InterPro" id="IPR039614">
    <property type="entry name" value="PMI1-like"/>
</dbReference>
<reference evidence="3" key="2">
    <citation type="journal article" date="2023" name="Int. J. Mol. Sci.">
        <title>De Novo Assembly and Annotation of 11 Diverse Shrub Willow (Salix) Genomes Reveals Novel Gene Organization in Sex-Linked Regions.</title>
        <authorList>
            <person name="Hyden B."/>
            <person name="Feng K."/>
            <person name="Yates T.B."/>
            <person name="Jawdy S."/>
            <person name="Cereghino C."/>
            <person name="Smart L.B."/>
            <person name="Muchero W."/>
        </authorList>
    </citation>
    <scope>NUCLEOTIDE SEQUENCE [LARGE SCALE GENOMIC DNA]</scope>
    <source>
        <tissue evidence="3">Shoot tip</tissue>
    </source>
</reference>
<dbReference type="PROSITE" id="PS51840">
    <property type="entry name" value="C2_NT"/>
    <property type="match status" value="1"/>
</dbReference>
<dbReference type="OrthoDB" id="656546at2759"/>
<dbReference type="EMBL" id="JAPFFL010000003">
    <property type="protein sequence ID" value="KAJ6736563.1"/>
    <property type="molecule type" value="Genomic_DNA"/>
</dbReference>
<keyword evidence="4" id="KW-1185">Reference proteome</keyword>